<reference evidence="9 10" key="1">
    <citation type="submission" date="2020-06" db="EMBL/GenBank/DDBJ databases">
        <title>Mogibacterium timidum strain W9173 genomic sequence.</title>
        <authorList>
            <person name="Wade W.G."/>
            <person name="Johnston C.D."/>
            <person name="Chen T."/>
            <person name="Dewhirst F.E."/>
        </authorList>
    </citation>
    <scope>NUCLEOTIDE SEQUENCE [LARGE SCALE GENOMIC DNA]</scope>
    <source>
        <strain evidence="9 10">W9173</strain>
    </source>
</reference>
<dbReference type="Pfam" id="PF03458">
    <property type="entry name" value="Gly_transporter"/>
    <property type="match status" value="2"/>
</dbReference>
<sequence>MLQLYSIENIIFALEIVGTITFAISGATLGLEKGMDLMGITILGLTTGVGGGIIRDLIVGQTPPLTFRNPIYLIVSIITSVIVFLPPVRKWIFSKSTLYEMLMLVMDSVGLGVFTVSGIQAGYAATSIHGVILLSFVGVVTGVGGGVLRDMMAGDRPYIFVKHFYASASLIGAIFCTVLWNNIDQRIAMTGGAAIILVLRLMAARYRWSLPKANPDRNTSDS</sequence>
<dbReference type="GO" id="GO:0005886">
    <property type="term" value="C:plasma membrane"/>
    <property type="evidence" value="ECO:0007669"/>
    <property type="project" value="UniProtKB-SubCell"/>
</dbReference>
<protein>
    <submittedName>
        <fullName evidence="9">TRIC cation channel family protein</fullName>
    </submittedName>
</protein>
<comment type="subcellular location">
    <subcellularLocation>
        <location evidence="1">Cell membrane</location>
        <topology evidence="1">Multi-pass membrane protein</topology>
    </subcellularLocation>
</comment>
<feature type="transmembrane region" description="Helical" evidence="7">
    <location>
        <begin position="127"/>
        <end position="148"/>
    </location>
</feature>
<evidence type="ECO:0000313" key="10">
    <source>
        <dbReference type="Proteomes" id="UP000526307"/>
    </source>
</evidence>
<keyword evidence="3" id="KW-1003">Cell membrane</keyword>
<evidence type="ECO:0000313" key="9">
    <source>
        <dbReference type="EMBL" id="NWO22982.1"/>
    </source>
</evidence>
<dbReference type="PANTHER" id="PTHR30506:SF3">
    <property type="entry name" value="UPF0126 INNER MEMBRANE PROTEIN YADS-RELATED"/>
    <property type="match status" value="1"/>
</dbReference>
<keyword evidence="10" id="KW-1185">Reference proteome</keyword>
<dbReference type="Proteomes" id="UP000526307">
    <property type="component" value="Unassembled WGS sequence"/>
</dbReference>
<feature type="domain" description="Glycine transporter" evidence="8">
    <location>
        <begin position="13"/>
        <end position="85"/>
    </location>
</feature>
<dbReference type="EMBL" id="JABXYR010000001">
    <property type="protein sequence ID" value="NWO22982.1"/>
    <property type="molecule type" value="Genomic_DNA"/>
</dbReference>
<accession>A0A7Y8VR37</accession>
<feature type="domain" description="Glycine transporter" evidence="8">
    <location>
        <begin position="105"/>
        <end position="180"/>
    </location>
</feature>
<comment type="similarity">
    <text evidence="2">Belongs to the UPF0126 family.</text>
</comment>
<dbReference type="RefSeq" id="WP_036379198.1">
    <property type="nucleotide sequence ID" value="NZ_CAUTAN010000025.1"/>
</dbReference>
<evidence type="ECO:0000259" key="8">
    <source>
        <dbReference type="Pfam" id="PF03458"/>
    </source>
</evidence>
<feature type="transmembrane region" description="Helical" evidence="7">
    <location>
        <begin position="160"/>
        <end position="180"/>
    </location>
</feature>
<evidence type="ECO:0000256" key="5">
    <source>
        <dbReference type="ARBA" id="ARBA00022989"/>
    </source>
</evidence>
<keyword evidence="5 7" id="KW-1133">Transmembrane helix</keyword>
<feature type="transmembrane region" description="Helical" evidence="7">
    <location>
        <begin position="38"/>
        <end position="58"/>
    </location>
</feature>
<feature type="transmembrane region" description="Helical" evidence="7">
    <location>
        <begin position="101"/>
        <end position="121"/>
    </location>
</feature>
<evidence type="ECO:0000256" key="3">
    <source>
        <dbReference type="ARBA" id="ARBA00022475"/>
    </source>
</evidence>
<evidence type="ECO:0000256" key="4">
    <source>
        <dbReference type="ARBA" id="ARBA00022692"/>
    </source>
</evidence>
<proteinExistence type="inferred from homology"/>
<keyword evidence="6 7" id="KW-0472">Membrane</keyword>
<dbReference type="AlphaFoldDB" id="A0A7Y8VR37"/>
<evidence type="ECO:0000256" key="2">
    <source>
        <dbReference type="ARBA" id="ARBA00008193"/>
    </source>
</evidence>
<gene>
    <name evidence="9" type="ORF">HW270_02660</name>
</gene>
<evidence type="ECO:0000256" key="1">
    <source>
        <dbReference type="ARBA" id="ARBA00004651"/>
    </source>
</evidence>
<evidence type="ECO:0000256" key="7">
    <source>
        <dbReference type="SAM" id="Phobius"/>
    </source>
</evidence>
<organism evidence="9 10">
    <name type="scientific">Mogibacterium timidum</name>
    <dbReference type="NCBI Taxonomy" id="35519"/>
    <lineage>
        <taxon>Bacteria</taxon>
        <taxon>Bacillati</taxon>
        <taxon>Bacillota</taxon>
        <taxon>Clostridia</taxon>
        <taxon>Peptostreptococcales</taxon>
        <taxon>Anaerovoracaceae</taxon>
        <taxon>Mogibacterium</taxon>
    </lineage>
</organism>
<keyword evidence="4 7" id="KW-0812">Transmembrane</keyword>
<feature type="transmembrane region" description="Helical" evidence="7">
    <location>
        <begin position="70"/>
        <end position="89"/>
    </location>
</feature>
<dbReference type="PANTHER" id="PTHR30506">
    <property type="entry name" value="INNER MEMBRANE PROTEIN"/>
    <property type="match status" value="1"/>
</dbReference>
<comment type="caution">
    <text evidence="9">The sequence shown here is derived from an EMBL/GenBank/DDBJ whole genome shotgun (WGS) entry which is preliminary data.</text>
</comment>
<evidence type="ECO:0000256" key="6">
    <source>
        <dbReference type="ARBA" id="ARBA00023136"/>
    </source>
</evidence>
<dbReference type="InterPro" id="IPR005115">
    <property type="entry name" value="Gly_transporter"/>
</dbReference>
<name>A0A7Y8VR37_9FIRM</name>
<feature type="transmembrane region" description="Helical" evidence="7">
    <location>
        <begin position="12"/>
        <end position="31"/>
    </location>
</feature>
<feature type="transmembrane region" description="Helical" evidence="7">
    <location>
        <begin position="186"/>
        <end position="203"/>
    </location>
</feature>